<dbReference type="Pfam" id="PF07077">
    <property type="entry name" value="DUF1345"/>
    <property type="match status" value="1"/>
</dbReference>
<dbReference type="Proteomes" id="UP001401887">
    <property type="component" value="Unassembled WGS sequence"/>
</dbReference>
<keyword evidence="1" id="KW-0812">Transmembrane</keyword>
<name>A0ABP9W3K9_9DEIO</name>
<evidence type="ECO:0008006" key="4">
    <source>
        <dbReference type="Google" id="ProtNLM"/>
    </source>
</evidence>
<feature type="transmembrane region" description="Helical" evidence="1">
    <location>
        <begin position="201"/>
        <end position="221"/>
    </location>
</feature>
<evidence type="ECO:0000256" key="1">
    <source>
        <dbReference type="SAM" id="Phobius"/>
    </source>
</evidence>
<proteinExistence type="predicted"/>
<keyword evidence="1" id="KW-1133">Transmembrane helix</keyword>
<sequence>MQVNPWGQYERSALWSAALWAAYISLHALPPVLRIMTALNVANGLYLLLTWWAVQRSTAPVLRQWATRPFPRLLEARPWLDFWLLGGRTGLSFVLSASLLGFLVAAGFLPARANFELSAVQEAWLVGLCLLAVATAWLMAHLAYALHYAFLYYRQPGRPLTFPQDDVPDLMDFAYFAFTVGTTFASSDVEVTSKLVRRTVLGHMLFAFVFNTAILALTLQFSTG</sequence>
<feature type="transmembrane region" description="Helical" evidence="1">
    <location>
        <begin position="173"/>
        <end position="189"/>
    </location>
</feature>
<gene>
    <name evidence="2" type="ORF">Dcar01_00662</name>
</gene>
<reference evidence="2 3" key="1">
    <citation type="submission" date="2024-02" db="EMBL/GenBank/DDBJ databases">
        <title>Deinococcus carri NBRC 110142.</title>
        <authorList>
            <person name="Ichikawa N."/>
            <person name="Katano-Makiyama Y."/>
            <person name="Hidaka K."/>
        </authorList>
    </citation>
    <scope>NUCLEOTIDE SEQUENCE [LARGE SCALE GENOMIC DNA]</scope>
    <source>
        <strain evidence="2 3">NBRC 110142</strain>
    </source>
</reference>
<keyword evidence="1" id="KW-0472">Membrane</keyword>
<keyword evidence="3" id="KW-1185">Reference proteome</keyword>
<evidence type="ECO:0000313" key="3">
    <source>
        <dbReference type="Proteomes" id="UP001401887"/>
    </source>
</evidence>
<comment type="caution">
    <text evidence="2">The sequence shown here is derived from an EMBL/GenBank/DDBJ whole genome shotgun (WGS) entry which is preliminary data.</text>
</comment>
<feature type="transmembrane region" description="Helical" evidence="1">
    <location>
        <begin position="90"/>
        <end position="111"/>
    </location>
</feature>
<dbReference type="InterPro" id="IPR009781">
    <property type="entry name" value="DUF1345"/>
</dbReference>
<feature type="transmembrane region" description="Helical" evidence="1">
    <location>
        <begin position="123"/>
        <end position="153"/>
    </location>
</feature>
<evidence type="ECO:0000313" key="2">
    <source>
        <dbReference type="EMBL" id="GAA5511948.1"/>
    </source>
</evidence>
<dbReference type="EMBL" id="BAABRP010000001">
    <property type="protein sequence ID" value="GAA5511948.1"/>
    <property type="molecule type" value="Genomic_DNA"/>
</dbReference>
<organism evidence="2 3">
    <name type="scientific">Deinococcus carri</name>
    <dbReference type="NCBI Taxonomy" id="1211323"/>
    <lineage>
        <taxon>Bacteria</taxon>
        <taxon>Thermotogati</taxon>
        <taxon>Deinococcota</taxon>
        <taxon>Deinococci</taxon>
        <taxon>Deinococcales</taxon>
        <taxon>Deinococcaceae</taxon>
        <taxon>Deinococcus</taxon>
    </lineage>
</organism>
<accession>A0ABP9W3K9</accession>
<protein>
    <recommendedName>
        <fullName evidence="4">DUF1345 domain-containing protein</fullName>
    </recommendedName>
</protein>
<feature type="transmembrane region" description="Helical" evidence="1">
    <location>
        <begin position="12"/>
        <end position="29"/>
    </location>
</feature>
<dbReference type="RefSeq" id="WP_345460826.1">
    <property type="nucleotide sequence ID" value="NZ_BAABRP010000001.1"/>
</dbReference>